<dbReference type="SUPFAM" id="SSF103473">
    <property type="entry name" value="MFS general substrate transporter"/>
    <property type="match status" value="2"/>
</dbReference>
<dbReference type="PANTHER" id="PTHR11388:SF83">
    <property type="entry name" value="SOLUTE CARRIER ORGANIC ANION TRANSPORTER FAMILY MEMBER"/>
    <property type="match status" value="1"/>
</dbReference>
<evidence type="ECO:0000256" key="3">
    <source>
        <dbReference type="ARBA" id="ARBA00022475"/>
    </source>
</evidence>
<dbReference type="NCBIfam" id="TIGR00805">
    <property type="entry name" value="oat"/>
    <property type="match status" value="1"/>
</dbReference>
<sequence>MNTFHSHRINNKQLCCKFFVRKKTAKVVCGRKVKGTHSPCQYLFSFNGRGFGGSPKSKSKIFRFLIIAMEGTTPQRIRKQRIDFSVAEAFSHEEKFIIFLGALAFSFFAKGLSGSYMKSMSSQIERRFEISSSIVGIIDGSFELGNLMVMILVSYLGPRVHRPKVIAVGCLIMSLGAFLSVMPQFLMGRREPTLQGTAWITYSLQHSEKKQWPWVPQCHPSKCLKLSVDCLVRSSGMFGPTLGFLLGSFCASLWVDIGIADIGKNAISINPKDTRWVGAWWLGLLICGAVNFIASLPFWFLPYSLLKEGEEEKTSHPSLMILLSIGCQKYLFSVFSRVYSMYLSITDFLPTLKKLFGNPVFLVYVFLTILQYNSLVGLITYETKFMEQQFNVSVARAIFLVGVILLPITILGMFLGGYLIKKFKLDITGITKFACISFIVAYLLNLLYFTCSCEVLQLAGLTVPYSGFMASCNADCSCEVDQWDPVCGDNGITYMTACFAGCKSSTGTGKNMVFHNCSCVEAQGHGLGNSAVLGQCQRESCTKAFPYFLALQTACAFILALGGTPTYMIMFRSVSPDLKSFAVGIETLGGRVLGGLPAPIYFGALIDETCLKWGTKSCGGSGSCRVYDTKAFRNVYLGLIAGLRAGCSLLYIVLFVLIMRRFKPDDKEMTDIKNAEGPTSKEPATVNKKEILPGAQTSEESEETYM</sequence>
<reference evidence="11" key="1">
    <citation type="submission" date="2018-09" db="EMBL/GenBank/DDBJ databases">
        <title>Common duck and Muscovy duck high density SNP chip.</title>
        <authorList>
            <person name="Vignal A."/>
            <person name="Thebault N."/>
            <person name="Warren W.C."/>
        </authorList>
    </citation>
    <scope>NUCLEOTIDE SEQUENCE [LARGE SCALE GENOMIC DNA]</scope>
</reference>
<feature type="transmembrane region" description="Helical" evidence="8">
    <location>
        <begin position="430"/>
        <end position="449"/>
    </location>
</feature>
<evidence type="ECO:0000256" key="9">
    <source>
        <dbReference type="SAM" id="MobiDB-lite"/>
    </source>
</evidence>
<dbReference type="Pfam" id="PF03137">
    <property type="entry name" value="OATP"/>
    <property type="match status" value="2"/>
</dbReference>
<dbReference type="GO" id="GO:0015125">
    <property type="term" value="F:bile acid transmembrane transporter activity"/>
    <property type="evidence" value="ECO:0007669"/>
    <property type="project" value="TreeGrafter"/>
</dbReference>
<proteinExistence type="inferred from homology"/>
<feature type="domain" description="Kazal-like" evidence="10">
    <location>
        <begin position="466"/>
        <end position="521"/>
    </location>
</feature>
<protein>
    <recommendedName>
        <fullName evidence="8">Solute carrier organic anion transporter family member</fullName>
    </recommendedName>
</protein>
<feature type="transmembrane region" description="Helical" evidence="8">
    <location>
        <begin position="360"/>
        <end position="381"/>
    </location>
</feature>
<dbReference type="PANTHER" id="PTHR11388">
    <property type="entry name" value="ORGANIC ANION TRANSPORTER"/>
    <property type="match status" value="1"/>
</dbReference>
<feature type="transmembrane region" description="Helical" evidence="8">
    <location>
        <begin position="134"/>
        <end position="153"/>
    </location>
</feature>
<dbReference type="Proteomes" id="UP000694556">
    <property type="component" value="Chromosome 1"/>
</dbReference>
<evidence type="ECO:0000256" key="5">
    <source>
        <dbReference type="ARBA" id="ARBA00022989"/>
    </source>
</evidence>
<reference evidence="11" key="3">
    <citation type="submission" date="2025-09" db="UniProtKB">
        <authorList>
            <consortium name="Ensembl"/>
        </authorList>
    </citation>
    <scope>IDENTIFICATION</scope>
</reference>
<dbReference type="Ensembl" id="ENSCMMT00000000529.1">
    <property type="protein sequence ID" value="ENSCMMP00000000460.1"/>
    <property type="gene ID" value="ENSCMMG00000000329.1"/>
</dbReference>
<evidence type="ECO:0000256" key="4">
    <source>
        <dbReference type="ARBA" id="ARBA00022692"/>
    </source>
</evidence>
<evidence type="ECO:0000313" key="11">
    <source>
        <dbReference type="Ensembl" id="ENSCMMP00000000460.1"/>
    </source>
</evidence>
<comment type="caution">
    <text evidence="8">Lacks conserved residue(s) required for the propagation of feature annotation.</text>
</comment>
<dbReference type="InterPro" id="IPR004156">
    <property type="entry name" value="OATP"/>
</dbReference>
<keyword evidence="3" id="KW-1003">Cell membrane</keyword>
<dbReference type="Pfam" id="PF07648">
    <property type="entry name" value="Kazal_2"/>
    <property type="match status" value="1"/>
</dbReference>
<keyword evidence="8" id="KW-0406">Ion transport</keyword>
<dbReference type="PROSITE" id="PS51465">
    <property type="entry name" value="KAZAL_2"/>
    <property type="match status" value="1"/>
</dbReference>
<dbReference type="InterPro" id="IPR036259">
    <property type="entry name" value="MFS_trans_sf"/>
</dbReference>
<feature type="transmembrane region" description="Helical" evidence="8">
    <location>
        <begin position="547"/>
        <end position="570"/>
    </location>
</feature>
<keyword evidence="12" id="KW-1185">Reference proteome</keyword>
<evidence type="ECO:0000259" key="10">
    <source>
        <dbReference type="PROSITE" id="PS51465"/>
    </source>
</evidence>
<evidence type="ECO:0000256" key="8">
    <source>
        <dbReference type="RuleBase" id="RU362056"/>
    </source>
</evidence>
<evidence type="ECO:0000256" key="1">
    <source>
        <dbReference type="ARBA" id="ARBA00004651"/>
    </source>
</evidence>
<dbReference type="SUPFAM" id="SSF100895">
    <property type="entry name" value="Kazal-type serine protease inhibitors"/>
    <property type="match status" value="1"/>
</dbReference>
<feature type="transmembrane region" description="Helical" evidence="8">
    <location>
        <begin position="242"/>
        <end position="260"/>
    </location>
</feature>
<feature type="transmembrane region" description="Helical" evidence="8">
    <location>
        <begin position="635"/>
        <end position="659"/>
    </location>
</feature>
<dbReference type="AlphaFoldDB" id="A0A8C3B796"/>
<organism evidence="11 12">
    <name type="scientific">Cairina moschata</name>
    <name type="common">Muscovy duck</name>
    <dbReference type="NCBI Taxonomy" id="8855"/>
    <lineage>
        <taxon>Eukaryota</taxon>
        <taxon>Metazoa</taxon>
        <taxon>Chordata</taxon>
        <taxon>Craniata</taxon>
        <taxon>Vertebrata</taxon>
        <taxon>Euteleostomi</taxon>
        <taxon>Archelosauria</taxon>
        <taxon>Archosauria</taxon>
        <taxon>Dinosauria</taxon>
        <taxon>Saurischia</taxon>
        <taxon>Theropoda</taxon>
        <taxon>Coelurosauria</taxon>
        <taxon>Aves</taxon>
        <taxon>Neognathae</taxon>
        <taxon>Galloanserae</taxon>
        <taxon>Anseriformes</taxon>
        <taxon>Anatidae</taxon>
        <taxon>Anatinae</taxon>
        <taxon>Cairina</taxon>
    </lineage>
</organism>
<keyword evidence="8" id="KW-0813">Transport</keyword>
<keyword evidence="4 8" id="KW-0812">Transmembrane</keyword>
<keyword evidence="6 8" id="KW-0472">Membrane</keyword>
<dbReference type="InterPro" id="IPR002350">
    <property type="entry name" value="Kazal_dom"/>
</dbReference>
<dbReference type="GO" id="GO:0015347">
    <property type="term" value="F:sodium-independent organic anion transmembrane transporter activity"/>
    <property type="evidence" value="ECO:0007669"/>
    <property type="project" value="TreeGrafter"/>
</dbReference>
<feature type="transmembrane region" description="Helical" evidence="8">
    <location>
        <begin position="393"/>
        <end position="418"/>
    </location>
</feature>
<evidence type="ECO:0000256" key="7">
    <source>
        <dbReference type="ARBA" id="ARBA00023157"/>
    </source>
</evidence>
<evidence type="ECO:0000313" key="12">
    <source>
        <dbReference type="Proteomes" id="UP000694556"/>
    </source>
</evidence>
<dbReference type="GO" id="GO:0016323">
    <property type="term" value="C:basolateral plasma membrane"/>
    <property type="evidence" value="ECO:0007669"/>
    <property type="project" value="TreeGrafter"/>
</dbReference>
<reference evidence="11" key="2">
    <citation type="submission" date="2025-08" db="UniProtKB">
        <authorList>
            <consortium name="Ensembl"/>
        </authorList>
    </citation>
    <scope>IDENTIFICATION</scope>
</reference>
<evidence type="ECO:0000256" key="6">
    <source>
        <dbReference type="ARBA" id="ARBA00023136"/>
    </source>
</evidence>
<evidence type="ECO:0000256" key="2">
    <source>
        <dbReference type="ARBA" id="ARBA00009657"/>
    </source>
</evidence>
<dbReference type="Gene3D" id="1.20.1250.20">
    <property type="entry name" value="MFS general substrate transporter like domains"/>
    <property type="match status" value="1"/>
</dbReference>
<feature type="region of interest" description="Disordered" evidence="9">
    <location>
        <begin position="669"/>
        <end position="706"/>
    </location>
</feature>
<accession>A0A8C3B796</accession>
<keyword evidence="5 8" id="KW-1133">Transmembrane helix</keyword>
<dbReference type="GO" id="GO:0043252">
    <property type="term" value="P:sodium-independent organic anion transport"/>
    <property type="evidence" value="ECO:0007669"/>
    <property type="project" value="TreeGrafter"/>
</dbReference>
<feature type="transmembrane region" description="Helical" evidence="8">
    <location>
        <begin position="165"/>
        <end position="186"/>
    </location>
</feature>
<name>A0A8C3B796_CAIMO</name>
<feature type="transmembrane region" description="Helical" evidence="8">
    <location>
        <begin position="280"/>
        <end position="306"/>
    </location>
</feature>
<dbReference type="GO" id="GO:0006811">
    <property type="term" value="P:monoatomic ion transport"/>
    <property type="evidence" value="ECO:0007669"/>
    <property type="project" value="UniProtKB-KW"/>
</dbReference>
<keyword evidence="7" id="KW-1015">Disulfide bond</keyword>
<dbReference type="InterPro" id="IPR036058">
    <property type="entry name" value="Kazal_dom_sf"/>
</dbReference>
<comment type="similarity">
    <text evidence="2 8">Belongs to the organo anion transporter (TC 2.A.60) family.</text>
</comment>
<comment type="subcellular location">
    <subcellularLocation>
        <location evidence="1 8">Cell membrane</location>
        <topology evidence="1 8">Multi-pass membrane protein</topology>
    </subcellularLocation>
</comment>
<feature type="transmembrane region" description="Helical" evidence="8">
    <location>
        <begin position="96"/>
        <end position="113"/>
    </location>
</feature>